<dbReference type="PANTHER" id="PTHR11920:SF335">
    <property type="entry name" value="GUANYLATE CYCLASE"/>
    <property type="match status" value="1"/>
</dbReference>
<dbReference type="GO" id="GO:0007168">
    <property type="term" value="P:receptor guanylyl cyclase signaling pathway"/>
    <property type="evidence" value="ECO:0007669"/>
    <property type="project" value="TreeGrafter"/>
</dbReference>
<dbReference type="GeneID" id="8863637"/>
<dbReference type="InterPro" id="IPR013767">
    <property type="entry name" value="PAS_fold"/>
</dbReference>
<feature type="region of interest" description="Disordered" evidence="8">
    <location>
        <begin position="211"/>
        <end position="259"/>
    </location>
</feature>
<dbReference type="GO" id="GO:0035556">
    <property type="term" value="P:intracellular signal transduction"/>
    <property type="evidence" value="ECO:0007669"/>
    <property type="project" value="InterPro"/>
</dbReference>
<dbReference type="Pfam" id="PF00211">
    <property type="entry name" value="Guanylate_cyc"/>
    <property type="match status" value="1"/>
</dbReference>
<dbReference type="CDD" id="cd00130">
    <property type="entry name" value="PAS"/>
    <property type="match status" value="2"/>
</dbReference>
<evidence type="ECO:0000313" key="11">
    <source>
        <dbReference type="Proteomes" id="UP000006671"/>
    </source>
</evidence>
<keyword evidence="2" id="KW-0812">Transmembrane</keyword>
<dbReference type="Proteomes" id="UP000006671">
    <property type="component" value="Unassembled WGS sequence"/>
</dbReference>
<feature type="compositionally biased region" description="Low complexity" evidence="8">
    <location>
        <begin position="249"/>
        <end position="259"/>
    </location>
</feature>
<name>D2UYQ8_NAEGR</name>
<dbReference type="InterPro" id="IPR018297">
    <property type="entry name" value="A/G_cyclase_CS"/>
</dbReference>
<dbReference type="GO" id="GO:0006355">
    <property type="term" value="P:regulation of DNA-templated transcription"/>
    <property type="evidence" value="ECO:0007669"/>
    <property type="project" value="InterPro"/>
</dbReference>
<evidence type="ECO:0000256" key="5">
    <source>
        <dbReference type="ARBA" id="ARBA00023136"/>
    </source>
</evidence>
<dbReference type="GO" id="GO:0005886">
    <property type="term" value="C:plasma membrane"/>
    <property type="evidence" value="ECO:0007669"/>
    <property type="project" value="TreeGrafter"/>
</dbReference>
<feature type="compositionally biased region" description="Low complexity" evidence="8">
    <location>
        <begin position="11"/>
        <end position="20"/>
    </location>
</feature>
<dbReference type="PROSITE" id="PS00452">
    <property type="entry name" value="GUANYLATE_CYCLASE_1"/>
    <property type="match status" value="1"/>
</dbReference>
<evidence type="ECO:0000313" key="10">
    <source>
        <dbReference type="EMBL" id="EFC50521.1"/>
    </source>
</evidence>
<dbReference type="SUPFAM" id="SSF55073">
    <property type="entry name" value="Nucleotide cyclase"/>
    <property type="match status" value="1"/>
</dbReference>
<keyword evidence="11" id="KW-1185">Reference proteome</keyword>
<dbReference type="GO" id="GO:0001653">
    <property type="term" value="F:peptide receptor activity"/>
    <property type="evidence" value="ECO:0007669"/>
    <property type="project" value="TreeGrafter"/>
</dbReference>
<dbReference type="InterPro" id="IPR001054">
    <property type="entry name" value="A/G_cyclase"/>
</dbReference>
<dbReference type="GO" id="GO:0000166">
    <property type="term" value="F:nucleotide binding"/>
    <property type="evidence" value="ECO:0007669"/>
    <property type="project" value="UniProtKB-KW"/>
</dbReference>
<keyword evidence="5" id="KW-0472">Membrane</keyword>
<reference evidence="10 11" key="1">
    <citation type="journal article" date="2010" name="Cell">
        <title>The genome of Naegleria gruberi illuminates early eukaryotic versatility.</title>
        <authorList>
            <person name="Fritz-Laylin L.K."/>
            <person name="Prochnik S.E."/>
            <person name="Ginger M.L."/>
            <person name="Dacks J.B."/>
            <person name="Carpenter M.L."/>
            <person name="Field M.C."/>
            <person name="Kuo A."/>
            <person name="Paredez A."/>
            <person name="Chapman J."/>
            <person name="Pham J."/>
            <person name="Shu S."/>
            <person name="Neupane R."/>
            <person name="Cipriano M."/>
            <person name="Mancuso J."/>
            <person name="Tu H."/>
            <person name="Salamov A."/>
            <person name="Lindquist E."/>
            <person name="Shapiro H."/>
            <person name="Lucas S."/>
            <person name="Grigoriev I.V."/>
            <person name="Cande W.Z."/>
            <person name="Fulton C."/>
            <person name="Rokhsar D.S."/>
            <person name="Dawson S.C."/>
        </authorList>
    </citation>
    <scope>NUCLEOTIDE SEQUENCE [LARGE SCALE GENOMIC DNA]</scope>
    <source>
        <strain evidence="10 11">NEG-M</strain>
    </source>
</reference>
<dbReference type="VEuPathDB" id="AmoebaDB:NAEGRDRAFT_45237"/>
<evidence type="ECO:0000256" key="3">
    <source>
        <dbReference type="ARBA" id="ARBA00022741"/>
    </source>
</evidence>
<keyword evidence="6 7" id="KW-0456">Lyase</keyword>
<comment type="subcellular location">
    <subcellularLocation>
        <location evidence="1">Membrane</location>
    </subcellularLocation>
</comment>
<dbReference type="PANTHER" id="PTHR11920">
    <property type="entry name" value="GUANYLYL CYCLASE"/>
    <property type="match status" value="1"/>
</dbReference>
<dbReference type="EMBL" id="GG738845">
    <property type="protein sequence ID" value="EFC50521.1"/>
    <property type="molecule type" value="Genomic_DNA"/>
</dbReference>
<dbReference type="RefSeq" id="XP_002683265.1">
    <property type="nucleotide sequence ID" value="XM_002683219.1"/>
</dbReference>
<feature type="compositionally biased region" description="Low complexity" evidence="8">
    <location>
        <begin position="52"/>
        <end position="77"/>
    </location>
</feature>
<dbReference type="Pfam" id="PF00989">
    <property type="entry name" value="PAS"/>
    <property type="match status" value="2"/>
</dbReference>
<feature type="compositionally biased region" description="Polar residues" evidence="8">
    <location>
        <begin position="211"/>
        <end position="242"/>
    </location>
</feature>
<dbReference type="InParanoid" id="D2UYQ8"/>
<dbReference type="CDD" id="cd07302">
    <property type="entry name" value="CHD"/>
    <property type="match status" value="1"/>
</dbReference>
<dbReference type="GO" id="GO:0004016">
    <property type="term" value="F:adenylate cyclase activity"/>
    <property type="evidence" value="ECO:0007669"/>
    <property type="project" value="TreeGrafter"/>
</dbReference>
<dbReference type="OrthoDB" id="60033at2759"/>
<dbReference type="STRING" id="5762.D2UYQ8"/>
<dbReference type="InterPro" id="IPR000014">
    <property type="entry name" value="PAS"/>
</dbReference>
<gene>
    <name evidence="10" type="ORF">NAEGRDRAFT_45237</name>
</gene>
<dbReference type="eggNOG" id="KOG3619">
    <property type="taxonomic scope" value="Eukaryota"/>
</dbReference>
<protein>
    <submittedName>
        <fullName evidence="10">Predicted protein</fullName>
    </submittedName>
</protein>
<feature type="region of interest" description="Disordered" evidence="8">
    <location>
        <begin position="1"/>
        <end position="77"/>
    </location>
</feature>
<proteinExistence type="inferred from homology"/>
<dbReference type="InterPro" id="IPR050401">
    <property type="entry name" value="Cyclic_nucleotide_synthase"/>
</dbReference>
<organism evidence="11">
    <name type="scientific">Naegleria gruberi</name>
    <name type="common">Amoeba</name>
    <dbReference type="NCBI Taxonomy" id="5762"/>
    <lineage>
        <taxon>Eukaryota</taxon>
        <taxon>Discoba</taxon>
        <taxon>Heterolobosea</taxon>
        <taxon>Tetramitia</taxon>
        <taxon>Eutetramitia</taxon>
        <taxon>Vahlkampfiidae</taxon>
        <taxon>Naegleria</taxon>
    </lineage>
</organism>
<comment type="similarity">
    <text evidence="7">Belongs to the adenylyl cyclase class-4/guanylyl cyclase family.</text>
</comment>
<feature type="compositionally biased region" description="Polar residues" evidence="8">
    <location>
        <begin position="1"/>
        <end position="10"/>
    </location>
</feature>
<dbReference type="SMART" id="SM00091">
    <property type="entry name" value="PAS"/>
    <property type="match status" value="2"/>
</dbReference>
<dbReference type="SUPFAM" id="SSF55785">
    <property type="entry name" value="PYP-like sensor domain (PAS domain)"/>
    <property type="match status" value="2"/>
</dbReference>
<dbReference type="PROSITE" id="PS50125">
    <property type="entry name" value="GUANYLATE_CYCLASE_2"/>
    <property type="match status" value="1"/>
</dbReference>
<evidence type="ECO:0000256" key="6">
    <source>
        <dbReference type="ARBA" id="ARBA00023239"/>
    </source>
</evidence>
<feature type="compositionally biased region" description="Polar residues" evidence="8">
    <location>
        <begin position="37"/>
        <end position="51"/>
    </location>
</feature>
<dbReference type="Gene3D" id="3.30.450.20">
    <property type="entry name" value="PAS domain"/>
    <property type="match status" value="2"/>
</dbReference>
<keyword evidence="3" id="KW-0547">Nucleotide-binding</keyword>
<dbReference type="KEGG" id="ngr:NAEGRDRAFT_45237"/>
<accession>D2UYQ8</accession>
<dbReference type="InterPro" id="IPR029787">
    <property type="entry name" value="Nucleotide_cyclase"/>
</dbReference>
<dbReference type="InterPro" id="IPR035965">
    <property type="entry name" value="PAS-like_dom_sf"/>
</dbReference>
<evidence type="ECO:0000256" key="1">
    <source>
        <dbReference type="ARBA" id="ARBA00004370"/>
    </source>
</evidence>
<dbReference type="AlphaFoldDB" id="D2UYQ8"/>
<evidence type="ECO:0000256" key="7">
    <source>
        <dbReference type="RuleBase" id="RU000405"/>
    </source>
</evidence>
<dbReference type="Gene3D" id="3.30.70.1230">
    <property type="entry name" value="Nucleotide cyclase"/>
    <property type="match status" value="1"/>
</dbReference>
<dbReference type="SMART" id="SM00044">
    <property type="entry name" value="CYCc"/>
    <property type="match status" value="1"/>
</dbReference>
<evidence type="ECO:0000256" key="2">
    <source>
        <dbReference type="ARBA" id="ARBA00022692"/>
    </source>
</evidence>
<dbReference type="GO" id="GO:0004383">
    <property type="term" value="F:guanylate cyclase activity"/>
    <property type="evidence" value="ECO:0007669"/>
    <property type="project" value="TreeGrafter"/>
</dbReference>
<sequence>MGSALSTRYPSSGSETSSSSVNHTPRESRVVVVAKRANSTPNLKSDLNASPTNFSSSNNVANSATTVNTSPTSSMNNNISPSMNQFKFPRHGANGSRSSSFTRSIHGGTISTATSAVQNANSGSCNNIPYSNNNNFDTTSMASIQPSVITTSNIKLQAHESAISLLRFSPGVARTPSPDNTSDALSSPKSIEQLVDNTHIFTTSNPSIVSSIGNNQSPSPPTLSYSNTPTGTTISPFNSGSCSTPPVPSVSTPPTVTSTSLPPIHPQTISGFNSVSSPNNVNSASNTASPTHFTFPSHTPTLYPIQTESNSLPSIDRVSTPNRYRHIPPNAFAAFNSNRRGSVTNPIVPVAIVENNNSGTSHSIEVTNSFSSLSQWGGINEEIILPETQKMNEYNKELKKQVKSTISPEDLTRLEIGDNSDILIQMLLYNPIATVITDLDGNIIVMNEPFKQLFRVDDPETITSISIFIPKEYRKFHEKILRKYKKKNRPKIKRVTLGLTQYGDKIPISISVTSSELQSSGKPVYICFIKDLTSEFKLNTLDVMYQNVTGLSSIPIIGIDQDCRITLFNHAAEETWMISKTEVLENNVKILMPEATGKVHDKFVTEYIIGKREKSVIDKVKQVIGRRVGNGKEFPLEIKVAEVKHELNNKRSFVAFLRDLTAVMTAREFQLTLYPEKVVNMLESGERTIHHHHTCASVLFCDIVGFTEISRQMESNELVMILDEIISMFDNHLLSKYRIEKIKTMGDNYMCATGLDDSTDHANNIVEAAIEMQKLMHEFNERHAELRLRFPDHCNNFGQVISVRVGVNSGDLVAGIVGNRKPVYDVFGDNVNLASRMESSGIESQVQITPKTYSLLKNELKQYFTIRRDNKVKGIGLMDTYITNLSPESFDMKSARINSRHAHQNSGIPNIGDIDEHSFSLTSTSIEDDIDGVEHSNL</sequence>
<evidence type="ECO:0000259" key="9">
    <source>
        <dbReference type="PROSITE" id="PS50125"/>
    </source>
</evidence>
<feature type="domain" description="Guanylate cyclase" evidence="9">
    <location>
        <begin position="697"/>
        <end position="838"/>
    </location>
</feature>
<evidence type="ECO:0000256" key="4">
    <source>
        <dbReference type="ARBA" id="ARBA00022989"/>
    </source>
</evidence>
<evidence type="ECO:0000256" key="8">
    <source>
        <dbReference type="SAM" id="MobiDB-lite"/>
    </source>
</evidence>
<dbReference type="NCBIfam" id="TIGR00229">
    <property type="entry name" value="sensory_box"/>
    <property type="match status" value="2"/>
</dbReference>
<keyword evidence="4" id="KW-1133">Transmembrane helix</keyword>